<proteinExistence type="predicted"/>
<dbReference type="EMBL" id="AP018694">
    <property type="protein sequence ID" value="BBE17824.1"/>
    <property type="molecule type" value="Genomic_DNA"/>
</dbReference>
<accession>A0A5K7S934</accession>
<evidence type="ECO:0000256" key="1">
    <source>
        <dbReference type="SAM" id="SignalP"/>
    </source>
</evidence>
<feature type="chain" id="PRO_5024466962" description="Outer membrane protein beta-barrel domain-containing protein" evidence="1">
    <location>
        <begin position="20"/>
        <end position="213"/>
    </location>
</feature>
<reference evidence="2" key="1">
    <citation type="journal article" date="2020" name="Int. J. Syst. Evol. Microbiol.">
        <title>Aquipluma nitroreducens gen. nov. sp. nov., a novel facultatively anaerobic bacterium isolated from a freshwater lake.</title>
        <authorList>
            <person name="Watanabe M."/>
            <person name="Kojima H."/>
            <person name="Fukui M."/>
        </authorList>
    </citation>
    <scope>NUCLEOTIDE SEQUENCE</scope>
    <source>
        <strain evidence="2">MeG22</strain>
    </source>
</reference>
<evidence type="ECO:0000313" key="3">
    <source>
        <dbReference type="Proteomes" id="UP001193389"/>
    </source>
</evidence>
<sequence length="213" mass="24917">MKKLFLFITVFLFSLFSFSQSKTEFGITTECSWVTPKPNNRYSEPNRNGWGTGIGVYASRNIFWKFSADAGLLFRYKQMEQHYTMPDIPGTSTGDPYGYQHEDGWKKYGLNYIVVPIHLQLLYSKYAFIRGGIEASWLTNYNPGNKKTEYNWMVGIGSQKYKLKWSLNYIRGFKEVGFMNGLYEMENGKYKSGTIYQNKMLQLSLSYPIWQKK</sequence>
<evidence type="ECO:0008006" key="4">
    <source>
        <dbReference type="Google" id="ProtNLM"/>
    </source>
</evidence>
<dbReference type="KEGG" id="anf:AQPE_1981"/>
<feature type="signal peptide" evidence="1">
    <location>
        <begin position="1"/>
        <end position="19"/>
    </location>
</feature>
<keyword evidence="1" id="KW-0732">Signal</keyword>
<gene>
    <name evidence="2" type="ORF">AQPE_1981</name>
</gene>
<keyword evidence="3" id="KW-1185">Reference proteome</keyword>
<evidence type="ECO:0000313" key="2">
    <source>
        <dbReference type="EMBL" id="BBE17824.1"/>
    </source>
</evidence>
<organism evidence="2 3">
    <name type="scientific">Aquipluma nitroreducens</name>
    <dbReference type="NCBI Taxonomy" id="2010828"/>
    <lineage>
        <taxon>Bacteria</taxon>
        <taxon>Pseudomonadati</taxon>
        <taxon>Bacteroidota</taxon>
        <taxon>Bacteroidia</taxon>
        <taxon>Marinilabiliales</taxon>
        <taxon>Prolixibacteraceae</taxon>
        <taxon>Aquipluma</taxon>
    </lineage>
</organism>
<dbReference type="Proteomes" id="UP001193389">
    <property type="component" value="Chromosome"/>
</dbReference>
<name>A0A5K7S934_9BACT</name>
<dbReference type="AlphaFoldDB" id="A0A5K7S934"/>
<protein>
    <recommendedName>
        <fullName evidence="4">Outer membrane protein beta-barrel domain-containing protein</fullName>
    </recommendedName>
</protein>
<dbReference type="RefSeq" id="WP_318350786.1">
    <property type="nucleotide sequence ID" value="NZ_AP018694.1"/>
</dbReference>